<dbReference type="InterPro" id="IPR013783">
    <property type="entry name" value="Ig-like_fold"/>
</dbReference>
<dbReference type="InterPro" id="IPR021720">
    <property type="entry name" value="Malectin_dom"/>
</dbReference>
<reference evidence="5 6" key="1">
    <citation type="submission" date="2019-04" db="EMBL/GenBank/DDBJ databases">
        <authorList>
            <person name="Van Vliet M D."/>
        </authorList>
    </citation>
    <scope>NUCLEOTIDE SEQUENCE [LARGE SCALE GENOMIC DNA]</scope>
    <source>
        <strain evidence="5 6">F1</strain>
    </source>
</reference>
<dbReference type="Gene3D" id="2.60.40.10">
    <property type="entry name" value="Immunoglobulins"/>
    <property type="match status" value="1"/>
</dbReference>
<dbReference type="InterPro" id="IPR036962">
    <property type="entry name" value="Glyco_hydro_3_N_sf"/>
</dbReference>
<dbReference type="Pfam" id="PF00933">
    <property type="entry name" value="Glyco_hydro_3"/>
    <property type="match status" value="1"/>
</dbReference>
<dbReference type="EMBL" id="CAAHFG010000003">
    <property type="protein sequence ID" value="VGO16543.1"/>
    <property type="molecule type" value="Genomic_DNA"/>
</dbReference>
<protein>
    <submittedName>
        <fullName evidence="5">Xylan 1,4-beta-xylosidase</fullName>
    </submittedName>
</protein>
<dbReference type="InterPro" id="IPR036881">
    <property type="entry name" value="Glyco_hydro_3_C_sf"/>
</dbReference>
<dbReference type="GO" id="GO:0009044">
    <property type="term" value="F:xylan 1,4-beta-xylosidase activity"/>
    <property type="evidence" value="ECO:0007669"/>
    <property type="project" value="InterPro"/>
</dbReference>
<dbReference type="Gene3D" id="2.60.120.430">
    <property type="entry name" value="Galactose-binding lectin"/>
    <property type="match status" value="1"/>
</dbReference>
<evidence type="ECO:0000256" key="2">
    <source>
        <dbReference type="ARBA" id="ARBA00022729"/>
    </source>
</evidence>
<comment type="similarity">
    <text evidence="1">Belongs to the glycosyl hydrolase 3 family.</text>
</comment>
<dbReference type="RefSeq" id="WP_136082037.1">
    <property type="nucleotide sequence ID" value="NZ_CAAHFG010000003.1"/>
</dbReference>
<dbReference type="SUPFAM" id="SSF52279">
    <property type="entry name" value="Beta-D-glucan exohydrolase, C-terminal domain"/>
    <property type="match status" value="1"/>
</dbReference>
<dbReference type="InterPro" id="IPR002772">
    <property type="entry name" value="Glyco_hydro_3_C"/>
</dbReference>
<dbReference type="Gene3D" id="3.20.20.300">
    <property type="entry name" value="Glycoside hydrolase, family 3, N-terminal domain"/>
    <property type="match status" value="1"/>
</dbReference>
<dbReference type="PANTHER" id="PTHR42721:SF3">
    <property type="entry name" value="BETA-D-XYLOSIDASE 5-RELATED"/>
    <property type="match status" value="1"/>
</dbReference>
<dbReference type="GO" id="GO:0031222">
    <property type="term" value="P:arabinan catabolic process"/>
    <property type="evidence" value="ECO:0007669"/>
    <property type="project" value="TreeGrafter"/>
</dbReference>
<dbReference type="Gene3D" id="3.40.50.1700">
    <property type="entry name" value="Glycoside hydrolase family 3 C-terminal domain"/>
    <property type="match status" value="1"/>
</dbReference>
<evidence type="ECO:0000256" key="1">
    <source>
        <dbReference type="ARBA" id="ARBA00005336"/>
    </source>
</evidence>
<dbReference type="Proteomes" id="UP000366872">
    <property type="component" value="Unassembled WGS sequence"/>
</dbReference>
<dbReference type="AlphaFoldDB" id="A0A6C2U9K9"/>
<dbReference type="Pfam" id="PF14310">
    <property type="entry name" value="Fn3-like"/>
    <property type="match status" value="1"/>
</dbReference>
<keyword evidence="3" id="KW-0378">Hydrolase</keyword>
<dbReference type="InterPro" id="IPR026891">
    <property type="entry name" value="Fn3-like"/>
</dbReference>
<dbReference type="Pfam" id="PF11721">
    <property type="entry name" value="Malectin"/>
    <property type="match status" value="1"/>
</dbReference>
<name>A0A6C2U9K9_PONDE</name>
<organism evidence="5 6">
    <name type="scientific">Pontiella desulfatans</name>
    <dbReference type="NCBI Taxonomy" id="2750659"/>
    <lineage>
        <taxon>Bacteria</taxon>
        <taxon>Pseudomonadati</taxon>
        <taxon>Kiritimatiellota</taxon>
        <taxon>Kiritimatiellia</taxon>
        <taxon>Kiritimatiellales</taxon>
        <taxon>Pontiellaceae</taxon>
        <taxon>Pontiella</taxon>
    </lineage>
</organism>
<dbReference type="GO" id="GO:0046556">
    <property type="term" value="F:alpha-L-arabinofuranosidase activity"/>
    <property type="evidence" value="ECO:0007669"/>
    <property type="project" value="TreeGrafter"/>
</dbReference>
<dbReference type="SUPFAM" id="SSF51445">
    <property type="entry name" value="(Trans)glycosidases"/>
    <property type="match status" value="1"/>
</dbReference>
<evidence type="ECO:0000259" key="4">
    <source>
        <dbReference type="SMART" id="SM01217"/>
    </source>
</evidence>
<dbReference type="InterPro" id="IPR017853">
    <property type="entry name" value="GH"/>
</dbReference>
<dbReference type="InterPro" id="IPR044993">
    <property type="entry name" value="BXL"/>
</dbReference>
<keyword evidence="6" id="KW-1185">Reference proteome</keyword>
<evidence type="ECO:0000313" key="5">
    <source>
        <dbReference type="EMBL" id="VGO16543.1"/>
    </source>
</evidence>
<dbReference type="PANTHER" id="PTHR42721">
    <property type="entry name" value="SUGAR HYDROLASE-RELATED"/>
    <property type="match status" value="1"/>
</dbReference>
<dbReference type="PRINTS" id="PR00133">
    <property type="entry name" value="GLHYDRLASE3"/>
</dbReference>
<dbReference type="SMART" id="SM01217">
    <property type="entry name" value="Fn3_like"/>
    <property type="match status" value="1"/>
</dbReference>
<evidence type="ECO:0000313" key="6">
    <source>
        <dbReference type="Proteomes" id="UP000366872"/>
    </source>
</evidence>
<feature type="domain" description="Fibronectin type III-like" evidence="4">
    <location>
        <begin position="780"/>
        <end position="850"/>
    </location>
</feature>
<keyword evidence="2" id="KW-0732">Signal</keyword>
<dbReference type="Pfam" id="PF01915">
    <property type="entry name" value="Glyco_hydro_3_C"/>
    <property type="match status" value="1"/>
</dbReference>
<dbReference type="InterPro" id="IPR001764">
    <property type="entry name" value="Glyco_hydro_3_N"/>
</dbReference>
<proteinExistence type="inferred from homology"/>
<accession>A0A6C2U9K9</accession>
<sequence length="867" mass="93900">MIKAQFSLSGDIRHSKTLGAFDARKPEVYVEEISGTSFIASAPGLEPGAYLVEIDLVEAVLDGVGQRVMDIQCGNAVLAQDLDLVVAAGGFKQPYRVSGTVEHLGDAQRGPLAVQFEGRVQEAKFNAITVKDEAGDVVAHVLARDLADAVDPDARIVPHVDEPPVYNDPSHPLEKRVDDLIRRMSPKEKIDQLVNAAGQIERLDVPGYDYWNECLHGVARNGYATVFPQATGMAAIWDAPMMRRIADAISTEARAKFNALGKVPVYHRNQGLTMWSPTLNLFRDPRWGRGQESYGEDPFLTARLGVEFIRGLQGDDGTYLKVAACAKHYAAHSGPEPGRRSFDVSPTARDLYETYLPQFEAAVREGGVEAVMGAYNSLYDEPCNTSHFLLTELLRGQWGFDGHVVADCGAIRSVYAHHRHVGTAEEAVALAVKAGCDLDCGVTFGSLLTARKEGLVSDEEIDRALHRLLRTRFRLGMFDPPAMNPWSKITLEQNDSPEHQALALEATRKSLVLLKNDGILPLGKSALKKVAVIGANADSVPALLGNYHGDPSAPVTFLDGVRAALGDAVEIIYDVGCPLALPKDDPEIDPSWFADALRLAAASDVVLYFGGISGELEGEEMPVNMEGFNGGDRTFIELPPVQTALLKKLHATGTPVVFINSSGGAVAFPWEAENLPAILQAWYPGQAGGTAVADVLFGACNPSGKLPLTFYRSTKDLPHYYDYGMANRTYRFFEGEPLYAFGHGLGYTRFEYGALTASEDAGIFRVSFELANAGAVDGEEVVQLYVRHLASSVSQPIHSLAAFQRLAVGGGERAMVELEFPVDALRHWDGEGGGYVVEPGGFEVRVGASSADIRQTLELQVQGRGEF</sequence>
<evidence type="ECO:0000256" key="3">
    <source>
        <dbReference type="ARBA" id="ARBA00022801"/>
    </source>
</evidence>
<gene>
    <name evidence="5" type="primary">xyl3A_3</name>
    <name evidence="5" type="ORF">PDESU_05134</name>
</gene>
<dbReference type="GO" id="GO:0045493">
    <property type="term" value="P:xylan catabolic process"/>
    <property type="evidence" value="ECO:0007669"/>
    <property type="project" value="InterPro"/>
</dbReference>